<dbReference type="AlphaFoldDB" id="A0A2M6NSF6"/>
<gene>
    <name evidence="1" type="ORF">COU42_00715</name>
</gene>
<dbReference type="Proteomes" id="UP000228756">
    <property type="component" value="Unassembled WGS sequence"/>
</dbReference>
<accession>A0A2M6NSF6</accession>
<protein>
    <submittedName>
        <fullName evidence="1">Uncharacterized protein</fullName>
    </submittedName>
</protein>
<proteinExistence type="predicted"/>
<sequence>MKSYTSATAIVIEDDLDDAPSAYTGGAIAAGASYVIEAATKLQVSKTTIYSKICDLKTLLDLAKIPATDRWLVVPSKIANLLIQASELIPAVPTAYENTVLKGLIGEVAGFRVFQSEQVNGDNTNGYHVLAGHKSAITLGLAFTESGIEDSIPGNFGQAYKGLNIYGAKVVDERRKALAELFCYV</sequence>
<comment type="caution">
    <text evidence="1">The sequence shown here is derived from an EMBL/GenBank/DDBJ whole genome shotgun (WGS) entry which is preliminary data.</text>
</comment>
<dbReference type="EMBL" id="PFCJ01000008">
    <property type="protein sequence ID" value="PIR72593.1"/>
    <property type="molecule type" value="Genomic_DNA"/>
</dbReference>
<evidence type="ECO:0000313" key="2">
    <source>
        <dbReference type="Proteomes" id="UP000228756"/>
    </source>
</evidence>
<reference evidence="2" key="1">
    <citation type="submission" date="2017-09" db="EMBL/GenBank/DDBJ databases">
        <title>Depth-based differentiation of microbial function through sediment-hosted aquifers and enrichment of novel symbionts in the deep terrestrial subsurface.</title>
        <authorList>
            <person name="Probst A.J."/>
            <person name="Ladd B."/>
            <person name="Jarett J.K."/>
            <person name="Geller-Mcgrath D.E."/>
            <person name="Sieber C.M.K."/>
            <person name="Emerson J.B."/>
            <person name="Anantharaman K."/>
            <person name="Thomas B.C."/>
            <person name="Malmstrom R."/>
            <person name="Stieglmeier M."/>
            <person name="Klingl A."/>
            <person name="Woyke T."/>
            <person name="Ryan C.M."/>
            <person name="Banfield J.F."/>
        </authorList>
    </citation>
    <scope>NUCLEOTIDE SEQUENCE [LARGE SCALE GENOMIC DNA]</scope>
</reference>
<evidence type="ECO:0000313" key="1">
    <source>
        <dbReference type="EMBL" id="PIR72593.1"/>
    </source>
</evidence>
<name>A0A2M6NSF6_9BACT</name>
<organism evidence="1 2">
    <name type="scientific">Candidatus Nealsonbacteria bacterium CG10_big_fil_rev_8_21_14_0_10_36_24</name>
    <dbReference type="NCBI Taxonomy" id="1974710"/>
    <lineage>
        <taxon>Bacteria</taxon>
        <taxon>Candidatus Nealsoniibacteriota</taxon>
    </lineage>
</organism>